<evidence type="ECO:0000313" key="3">
    <source>
        <dbReference type="Proteomes" id="UP001177023"/>
    </source>
</evidence>
<dbReference type="PANTHER" id="PTHR46705">
    <property type="entry name" value="PROTEIN CBG09805"/>
    <property type="match status" value="1"/>
</dbReference>
<keyword evidence="3" id="KW-1185">Reference proteome</keyword>
<dbReference type="AlphaFoldDB" id="A0AA36DGD6"/>
<evidence type="ECO:0000313" key="2">
    <source>
        <dbReference type="EMBL" id="CAJ0587123.1"/>
    </source>
</evidence>
<gene>
    <name evidence="2" type="ORF">MSPICULIGERA_LOCUS25100</name>
</gene>
<dbReference type="EMBL" id="CATQJA010002709">
    <property type="protein sequence ID" value="CAJ0587123.1"/>
    <property type="molecule type" value="Genomic_DNA"/>
</dbReference>
<dbReference type="Pfam" id="PF01682">
    <property type="entry name" value="DB"/>
    <property type="match status" value="1"/>
</dbReference>
<feature type="domain" description="Domain of unknown function DB" evidence="1">
    <location>
        <begin position="98"/>
        <end position="195"/>
    </location>
</feature>
<name>A0AA36DGD6_9BILA</name>
<reference evidence="2" key="1">
    <citation type="submission" date="2023-06" db="EMBL/GenBank/DDBJ databases">
        <authorList>
            <person name="Delattre M."/>
        </authorList>
    </citation>
    <scope>NUCLEOTIDE SEQUENCE</scope>
    <source>
        <strain evidence="2">AF72</strain>
    </source>
</reference>
<sequence>MLAEDVPSQKDLKYLRKKRPLLIQGLTKTIVGLIDRNNMILGFVGRQDKILAPISDHSTAKYYQYKLTVVYYAILLAMYAGETRVVVKTDDEVVCGACCARQKKADKECKRKFCDFNGISQQNVLHYLNTCSPRGETVASMWDCASSRVDHTECCKRRSVVPGCMAFCNTTYGVPADYMNYLFCLQNFNDIRDCFRGHLERNPNIYGDT</sequence>
<protein>
    <recommendedName>
        <fullName evidence="1">Domain of unknown function DB domain-containing protein</fullName>
    </recommendedName>
</protein>
<accession>A0AA36DGD6</accession>
<proteinExistence type="predicted"/>
<dbReference type="PANTHER" id="PTHR46705:SF13">
    <property type="entry name" value="DOMAIN OF UNKNOWN FUNCTION DB DOMAIN-CONTAINING PROTEIN"/>
    <property type="match status" value="1"/>
</dbReference>
<feature type="non-terminal residue" evidence="2">
    <location>
        <position position="209"/>
    </location>
</feature>
<dbReference type="Proteomes" id="UP001177023">
    <property type="component" value="Unassembled WGS sequence"/>
</dbReference>
<dbReference type="InterPro" id="IPR002602">
    <property type="entry name" value="DB"/>
</dbReference>
<comment type="caution">
    <text evidence="2">The sequence shown here is derived from an EMBL/GenBank/DDBJ whole genome shotgun (WGS) entry which is preliminary data.</text>
</comment>
<evidence type="ECO:0000259" key="1">
    <source>
        <dbReference type="Pfam" id="PF01682"/>
    </source>
</evidence>
<organism evidence="2 3">
    <name type="scientific">Mesorhabditis spiculigera</name>
    <dbReference type="NCBI Taxonomy" id="96644"/>
    <lineage>
        <taxon>Eukaryota</taxon>
        <taxon>Metazoa</taxon>
        <taxon>Ecdysozoa</taxon>
        <taxon>Nematoda</taxon>
        <taxon>Chromadorea</taxon>
        <taxon>Rhabditida</taxon>
        <taxon>Rhabditina</taxon>
        <taxon>Rhabditomorpha</taxon>
        <taxon>Rhabditoidea</taxon>
        <taxon>Rhabditidae</taxon>
        <taxon>Mesorhabditinae</taxon>
        <taxon>Mesorhabditis</taxon>
    </lineage>
</organism>